<protein>
    <submittedName>
        <fullName evidence="5">YifB family Mg chelatase-like AAA ATPase</fullName>
    </submittedName>
</protein>
<dbReference type="PANTHER" id="PTHR32039:SF7">
    <property type="entry name" value="COMPETENCE PROTEIN COMM"/>
    <property type="match status" value="1"/>
</dbReference>
<evidence type="ECO:0000256" key="2">
    <source>
        <dbReference type="ARBA" id="ARBA00022741"/>
    </source>
</evidence>
<dbReference type="InterPro" id="IPR025158">
    <property type="entry name" value="Mg_chelat-rel_C"/>
</dbReference>
<dbReference type="InterPro" id="IPR020568">
    <property type="entry name" value="Ribosomal_Su5_D2-typ_SF"/>
</dbReference>
<organism evidence="5 6">
    <name type="scientific">Candidatus Faeciplasma gallinarum</name>
    <dbReference type="NCBI Taxonomy" id="2840799"/>
    <lineage>
        <taxon>Bacteria</taxon>
        <taxon>Bacillati</taxon>
        <taxon>Bacillota</taxon>
        <taxon>Clostridia</taxon>
        <taxon>Eubacteriales</taxon>
        <taxon>Oscillospiraceae</taxon>
        <taxon>Oscillospiraceae incertae sedis</taxon>
        <taxon>Candidatus Faeciplasma</taxon>
    </lineage>
</organism>
<evidence type="ECO:0000313" key="6">
    <source>
        <dbReference type="Proteomes" id="UP000823982"/>
    </source>
</evidence>
<dbReference type="InterPro" id="IPR045006">
    <property type="entry name" value="CHLI-like"/>
</dbReference>
<dbReference type="InterPro" id="IPR003593">
    <property type="entry name" value="AAA+_ATPase"/>
</dbReference>
<dbReference type="AlphaFoldDB" id="A0A9D1EMC8"/>
<name>A0A9D1EMC8_9FIRM</name>
<dbReference type="PRINTS" id="PR01657">
    <property type="entry name" value="MCMFAMILY"/>
</dbReference>
<dbReference type="PANTHER" id="PTHR32039">
    <property type="entry name" value="MAGNESIUM-CHELATASE SUBUNIT CHLI"/>
    <property type="match status" value="1"/>
</dbReference>
<keyword evidence="3" id="KW-0067">ATP-binding</keyword>
<accession>A0A9D1EMC8</accession>
<reference evidence="5" key="2">
    <citation type="journal article" date="2021" name="PeerJ">
        <title>Extensive microbial diversity within the chicken gut microbiome revealed by metagenomics and culture.</title>
        <authorList>
            <person name="Gilroy R."/>
            <person name="Ravi A."/>
            <person name="Getino M."/>
            <person name="Pursley I."/>
            <person name="Horton D.L."/>
            <person name="Alikhan N.F."/>
            <person name="Baker D."/>
            <person name="Gharbi K."/>
            <person name="Hall N."/>
            <person name="Watson M."/>
            <person name="Adriaenssens E.M."/>
            <person name="Foster-Nyarko E."/>
            <person name="Jarju S."/>
            <person name="Secka A."/>
            <person name="Antonio M."/>
            <person name="Oren A."/>
            <person name="Chaudhuri R.R."/>
            <person name="La Ragione R."/>
            <person name="Hildebrand F."/>
            <person name="Pallen M.J."/>
        </authorList>
    </citation>
    <scope>NUCLEOTIDE SEQUENCE</scope>
    <source>
        <strain evidence="5">CHK157-1446</strain>
    </source>
</reference>
<dbReference type="Pfam" id="PF13541">
    <property type="entry name" value="ChlI"/>
    <property type="match status" value="1"/>
</dbReference>
<dbReference type="SMART" id="SM00382">
    <property type="entry name" value="AAA"/>
    <property type="match status" value="1"/>
</dbReference>
<evidence type="ECO:0000313" key="5">
    <source>
        <dbReference type="EMBL" id="HIS23799.1"/>
    </source>
</evidence>
<keyword evidence="2" id="KW-0547">Nucleotide-binding</keyword>
<dbReference type="GO" id="GO:0003677">
    <property type="term" value="F:DNA binding"/>
    <property type="evidence" value="ECO:0007669"/>
    <property type="project" value="InterPro"/>
</dbReference>
<evidence type="ECO:0000259" key="4">
    <source>
        <dbReference type="SMART" id="SM00382"/>
    </source>
</evidence>
<dbReference type="Gene3D" id="3.30.230.10">
    <property type="match status" value="1"/>
</dbReference>
<dbReference type="InterPro" id="IPR014721">
    <property type="entry name" value="Ribsml_uS5_D2-typ_fold_subgr"/>
</dbReference>
<feature type="domain" description="AAA+ ATPase" evidence="4">
    <location>
        <begin position="211"/>
        <end position="394"/>
    </location>
</feature>
<dbReference type="Gene3D" id="3.40.50.300">
    <property type="entry name" value="P-loop containing nucleotide triphosphate hydrolases"/>
    <property type="match status" value="1"/>
</dbReference>
<dbReference type="GO" id="GO:0005524">
    <property type="term" value="F:ATP binding"/>
    <property type="evidence" value="ECO:0007669"/>
    <property type="project" value="UniProtKB-KW"/>
</dbReference>
<comment type="caution">
    <text evidence="5">The sequence shown here is derived from an EMBL/GenBank/DDBJ whole genome shotgun (WGS) entry which is preliminary data.</text>
</comment>
<gene>
    <name evidence="5" type="ORF">IAD01_00105</name>
</gene>
<evidence type="ECO:0000256" key="3">
    <source>
        <dbReference type="ARBA" id="ARBA00022840"/>
    </source>
</evidence>
<dbReference type="InterPro" id="IPR004482">
    <property type="entry name" value="Mg_chelat-rel"/>
</dbReference>
<dbReference type="InterPro" id="IPR001208">
    <property type="entry name" value="MCM_dom"/>
</dbReference>
<sequence>MFANIRGVGLFGMNSFGVNVEVEISKGIEKLEIVGLGDTAVRESRERICSAFRSSGLKFPSGRVIVNLAPADVKKSGSSNDLSIAVAVLAATGYFNAESASDSAFIGELSLGGDVRPVNGVLPMAVCSLKMGVKRLFVPADNAREASVLDGVDVYGVSSLGELAAYLRGAAGMKRTPKYVPPPQSESGEPDFCDVKGQQFAKKALEVAACGGHNLIMIGAPGSGKSMLAKRLPSILPGMTFEESIETTNIYSIAGMLDKNSPLITARPFRSPHHTVSAAGLIGGGGIPRPGEISLAHNGVLFLDELAEFDRSSLEILRQPLEDGKVTISRAAGTVTYPCSIMLVAAMNPCPCGYHGHPKKKCTCTQRQVSQYLSKISGPLLDRFDLHVEVAPVEYSSISSAKKEESSAQIRERVQRAREIQQNRFKGTHITCNAGITAEILHEVCPLTEQAEQTLKDVFDRMGLSARAYGRILKVSRTIADMDGSQMIDRKHIAQAVRYRSLDRKYIE</sequence>
<dbReference type="EMBL" id="DVIR01000002">
    <property type="protein sequence ID" value="HIS23799.1"/>
    <property type="molecule type" value="Genomic_DNA"/>
</dbReference>
<dbReference type="SUPFAM" id="SSF54211">
    <property type="entry name" value="Ribosomal protein S5 domain 2-like"/>
    <property type="match status" value="1"/>
</dbReference>
<comment type="similarity">
    <text evidence="1">Belongs to the Mg-chelatase subunits D/I family. ComM subfamily.</text>
</comment>
<dbReference type="InterPro" id="IPR027417">
    <property type="entry name" value="P-loop_NTPase"/>
</dbReference>
<reference evidence="5" key="1">
    <citation type="submission" date="2020-10" db="EMBL/GenBank/DDBJ databases">
        <authorList>
            <person name="Gilroy R."/>
        </authorList>
    </citation>
    <scope>NUCLEOTIDE SEQUENCE</scope>
    <source>
        <strain evidence="5">CHK157-1446</strain>
    </source>
</reference>
<dbReference type="NCBIfam" id="TIGR00368">
    <property type="entry name" value="YifB family Mg chelatase-like AAA ATPase"/>
    <property type="match status" value="1"/>
</dbReference>
<dbReference type="Pfam" id="PF01078">
    <property type="entry name" value="Mg_chelatase"/>
    <property type="match status" value="1"/>
</dbReference>
<dbReference type="SUPFAM" id="SSF52540">
    <property type="entry name" value="P-loop containing nucleoside triphosphate hydrolases"/>
    <property type="match status" value="1"/>
</dbReference>
<proteinExistence type="inferred from homology"/>
<dbReference type="Proteomes" id="UP000823982">
    <property type="component" value="Unassembled WGS sequence"/>
</dbReference>
<evidence type="ECO:0000256" key="1">
    <source>
        <dbReference type="ARBA" id="ARBA00006354"/>
    </source>
</evidence>
<dbReference type="Pfam" id="PF13335">
    <property type="entry name" value="Mg_chelatase_C"/>
    <property type="match status" value="1"/>
</dbReference>
<dbReference type="InterPro" id="IPR000523">
    <property type="entry name" value="Mg_chelatse_chII-like_cat_dom"/>
</dbReference>